<organism evidence="5 6">
    <name type="scientific">Rhizobium wuzhouense</name>
    <dbReference type="NCBI Taxonomy" id="1986026"/>
    <lineage>
        <taxon>Bacteria</taxon>
        <taxon>Pseudomonadati</taxon>
        <taxon>Pseudomonadota</taxon>
        <taxon>Alphaproteobacteria</taxon>
        <taxon>Hyphomicrobiales</taxon>
        <taxon>Rhizobiaceae</taxon>
        <taxon>Rhizobium/Agrobacterium group</taxon>
        <taxon>Rhizobium</taxon>
    </lineage>
</organism>
<feature type="transmembrane region" description="Helical" evidence="3">
    <location>
        <begin position="12"/>
        <end position="35"/>
    </location>
</feature>
<evidence type="ECO:0000313" key="6">
    <source>
        <dbReference type="Proteomes" id="UP000247536"/>
    </source>
</evidence>
<dbReference type="PROSITE" id="PS50887">
    <property type="entry name" value="GGDEF"/>
    <property type="match status" value="1"/>
</dbReference>
<keyword evidence="3" id="KW-0812">Transmembrane</keyword>
<dbReference type="Gene3D" id="3.30.70.270">
    <property type="match status" value="1"/>
</dbReference>
<feature type="transmembrane region" description="Helical" evidence="3">
    <location>
        <begin position="47"/>
        <end position="67"/>
    </location>
</feature>
<reference evidence="5 6" key="1">
    <citation type="submission" date="2018-06" db="EMBL/GenBank/DDBJ databases">
        <title>Rhizobium wuzhouense sp. nov., isolated from roots of Oryza officinalis.</title>
        <authorList>
            <person name="Yuan T."/>
        </authorList>
    </citation>
    <scope>NUCLEOTIDE SEQUENCE [LARGE SCALE GENOMIC DNA]</scope>
    <source>
        <strain evidence="5 6">W44</strain>
    </source>
</reference>
<dbReference type="PANTHER" id="PTHR45138:SF9">
    <property type="entry name" value="DIGUANYLATE CYCLASE DGCM-RELATED"/>
    <property type="match status" value="1"/>
</dbReference>
<feature type="transmembrane region" description="Helical" evidence="3">
    <location>
        <begin position="130"/>
        <end position="148"/>
    </location>
</feature>
<dbReference type="Proteomes" id="UP000247536">
    <property type="component" value="Unassembled WGS sequence"/>
</dbReference>
<name>A0ABX5NT48_9HYPH</name>
<evidence type="ECO:0000259" key="4">
    <source>
        <dbReference type="PROSITE" id="PS50887"/>
    </source>
</evidence>
<dbReference type="PANTHER" id="PTHR45138">
    <property type="entry name" value="REGULATORY COMPONENTS OF SENSORY TRANSDUCTION SYSTEM"/>
    <property type="match status" value="1"/>
</dbReference>
<dbReference type="InterPro" id="IPR050469">
    <property type="entry name" value="Diguanylate_Cyclase"/>
</dbReference>
<dbReference type="CDD" id="cd01949">
    <property type="entry name" value="GGDEF"/>
    <property type="match status" value="1"/>
</dbReference>
<dbReference type="SUPFAM" id="SSF55073">
    <property type="entry name" value="Nucleotide cyclase"/>
    <property type="match status" value="1"/>
</dbReference>
<feature type="transmembrane region" description="Helical" evidence="3">
    <location>
        <begin position="200"/>
        <end position="224"/>
    </location>
</feature>
<evidence type="ECO:0000256" key="3">
    <source>
        <dbReference type="SAM" id="Phobius"/>
    </source>
</evidence>
<proteinExistence type="predicted"/>
<feature type="domain" description="GGDEF" evidence="4">
    <location>
        <begin position="263"/>
        <end position="395"/>
    </location>
</feature>
<dbReference type="EMBL" id="QJRY01000002">
    <property type="protein sequence ID" value="PYB75166.1"/>
    <property type="molecule type" value="Genomic_DNA"/>
</dbReference>
<evidence type="ECO:0000256" key="2">
    <source>
        <dbReference type="ARBA" id="ARBA00034247"/>
    </source>
</evidence>
<keyword evidence="6" id="KW-1185">Reference proteome</keyword>
<feature type="transmembrane region" description="Helical" evidence="3">
    <location>
        <begin position="106"/>
        <end position="124"/>
    </location>
</feature>
<dbReference type="InterPro" id="IPR000160">
    <property type="entry name" value="GGDEF_dom"/>
</dbReference>
<dbReference type="InterPro" id="IPR043128">
    <property type="entry name" value="Rev_trsase/Diguanyl_cyclase"/>
</dbReference>
<dbReference type="EC" id="2.7.7.65" evidence="1"/>
<dbReference type="SMART" id="SM00267">
    <property type="entry name" value="GGDEF"/>
    <property type="match status" value="1"/>
</dbReference>
<feature type="transmembrane region" description="Helical" evidence="3">
    <location>
        <begin position="169"/>
        <end position="188"/>
    </location>
</feature>
<protein>
    <recommendedName>
        <fullName evidence="1">diguanylate cyclase</fullName>
        <ecNumber evidence="1">2.7.7.65</ecNumber>
    </recommendedName>
</protein>
<evidence type="ECO:0000313" key="5">
    <source>
        <dbReference type="EMBL" id="PYB75166.1"/>
    </source>
</evidence>
<dbReference type="Pfam" id="PF00990">
    <property type="entry name" value="GGDEF"/>
    <property type="match status" value="1"/>
</dbReference>
<sequence>MSSHAIEAFSMSFLNIPSIMFSGFVVQAVMSFLFWRNWRTEPQRQEFLVWSASCGSAAIGLLLMAFYAGSYSLGSVTIGPGLVLMGLALAWQGLRRFDHRSVDLNLASAGPLLWMALTTIVPIFQEDIAARLALSGVLTAAYAGLVVYEHRLSVREEHLPARRMIMMWFAAHGAVALLAVPAALIWPVAGEGNPTLSQPIWYGLFAVELLLHGVIAGIAAYLLIKERLQLESRWAASTDTLTGLVNRGTFLEMLQTLSVKVRGEGAFLYVDVDHVKRINDRFGHSGGDHVLKTCADLIARELPQHALLGRLAGAEFAAYIPFCDLEKAEALGHVICESVAQQIFTLGDALVSVTVSVGVAHGAMQVTPDELLKRADAALHSAKVNGRNAVVVWHEGDRPSYA</sequence>
<keyword evidence="3" id="KW-0472">Membrane</keyword>
<comment type="catalytic activity">
    <reaction evidence="2">
        <text>2 GTP = 3',3'-c-di-GMP + 2 diphosphate</text>
        <dbReference type="Rhea" id="RHEA:24898"/>
        <dbReference type="ChEBI" id="CHEBI:33019"/>
        <dbReference type="ChEBI" id="CHEBI:37565"/>
        <dbReference type="ChEBI" id="CHEBI:58805"/>
        <dbReference type="EC" id="2.7.7.65"/>
    </reaction>
</comment>
<dbReference type="NCBIfam" id="TIGR00254">
    <property type="entry name" value="GGDEF"/>
    <property type="match status" value="1"/>
</dbReference>
<evidence type="ECO:0000256" key="1">
    <source>
        <dbReference type="ARBA" id="ARBA00012528"/>
    </source>
</evidence>
<accession>A0ABX5NT48</accession>
<dbReference type="InterPro" id="IPR029787">
    <property type="entry name" value="Nucleotide_cyclase"/>
</dbReference>
<keyword evidence="3" id="KW-1133">Transmembrane helix</keyword>
<gene>
    <name evidence="5" type="ORF">DMY87_06800</name>
</gene>
<comment type="caution">
    <text evidence="5">The sequence shown here is derived from an EMBL/GenBank/DDBJ whole genome shotgun (WGS) entry which is preliminary data.</text>
</comment>
<feature type="transmembrane region" description="Helical" evidence="3">
    <location>
        <begin position="73"/>
        <end position="94"/>
    </location>
</feature>